<dbReference type="PANTHER" id="PTHR48080:SF2">
    <property type="entry name" value="D-GALACTONATE DEHYDRATASE"/>
    <property type="match status" value="1"/>
</dbReference>
<dbReference type="InterPro" id="IPR013342">
    <property type="entry name" value="Mandelate_racemase_C"/>
</dbReference>
<name>A0A0A0D9T7_9PROT</name>
<dbReference type="InterPro" id="IPR029065">
    <property type="entry name" value="Enolase_C-like"/>
</dbReference>
<sequence length="384" mass="42162">MKITGIRPLVVAAPPHRNWIFVKIETDQPGLYGWGEATLEWKTRGVVGCLEDFEPIIVGRDPRNVTQVWEALLKAAFWPLGVIGLTAASAIEQALWDIKGKDLGQPVWQLLGGRVRDRVRVYTHLGSRKTKLDRSARDIKNYCESAIEIKEAGYTALKFGPVPYTHYDTLLPEVKHTGKLLEAVRETVGDDMDILLDFHGRPSSIGAAIAYIEAVTPARPMFVEEPIQPGDPEAMRMIAQKVDCPIATGERLLTHKEFEDLCNLKAVTYVQPDLCHCGGFTVGKSIAATAAANYMGVCPHNPMGPVAGMVGLHFGVAVPNFVILEEIGGAIPWYDDVVQASIHRSHGFWEIPTSPGLGVEINEREAARHPFQQETVAGLEAMVS</sequence>
<dbReference type="SUPFAM" id="SSF54826">
    <property type="entry name" value="Enolase N-terminal domain-like"/>
    <property type="match status" value="1"/>
</dbReference>
<evidence type="ECO:0000259" key="2">
    <source>
        <dbReference type="SMART" id="SM00922"/>
    </source>
</evidence>
<dbReference type="Gene3D" id="3.20.20.120">
    <property type="entry name" value="Enolase-like C-terminal domain"/>
    <property type="match status" value="1"/>
</dbReference>
<dbReference type="GO" id="GO:0009063">
    <property type="term" value="P:amino acid catabolic process"/>
    <property type="evidence" value="ECO:0007669"/>
    <property type="project" value="InterPro"/>
</dbReference>
<dbReference type="PROSITE" id="PS00908">
    <property type="entry name" value="MR_MLE_1"/>
    <property type="match status" value="1"/>
</dbReference>
<dbReference type="AlphaFoldDB" id="A0A0A0D9T7"/>
<proteinExistence type="predicted"/>
<protein>
    <submittedName>
        <fullName evidence="3">2-oxo-3-deoxygalactonate 6-phosphate aldolase</fullName>
    </submittedName>
</protein>
<accession>A0A0A0D9T7</accession>
<organism evidence="3 4">
    <name type="scientific">Inquilinus limosus MP06</name>
    <dbReference type="NCBI Taxonomy" id="1398085"/>
    <lineage>
        <taxon>Bacteria</taxon>
        <taxon>Pseudomonadati</taxon>
        <taxon>Pseudomonadota</taxon>
        <taxon>Alphaproteobacteria</taxon>
        <taxon>Rhodospirillales</taxon>
        <taxon>Rhodospirillaceae</taxon>
        <taxon>Inquilinus</taxon>
    </lineage>
</organism>
<evidence type="ECO:0000256" key="1">
    <source>
        <dbReference type="ARBA" id="ARBA00023239"/>
    </source>
</evidence>
<dbReference type="Pfam" id="PF13378">
    <property type="entry name" value="MR_MLE_C"/>
    <property type="match status" value="1"/>
</dbReference>
<dbReference type="EMBL" id="JANX01000077">
    <property type="protein sequence ID" value="KGM34653.1"/>
    <property type="molecule type" value="Genomic_DNA"/>
</dbReference>
<dbReference type="PANTHER" id="PTHR48080">
    <property type="entry name" value="D-GALACTONATE DEHYDRATASE-RELATED"/>
    <property type="match status" value="1"/>
</dbReference>
<dbReference type="InterPro" id="IPR029017">
    <property type="entry name" value="Enolase-like_N"/>
</dbReference>
<comment type="caution">
    <text evidence="3">The sequence shown here is derived from an EMBL/GenBank/DDBJ whole genome shotgun (WGS) entry which is preliminary data.</text>
</comment>
<evidence type="ECO:0000313" key="4">
    <source>
        <dbReference type="Proteomes" id="UP000029995"/>
    </source>
</evidence>
<dbReference type="SFLD" id="SFLDG00179">
    <property type="entry name" value="mandelate_racemase"/>
    <property type="match status" value="1"/>
</dbReference>
<dbReference type="SMART" id="SM00922">
    <property type="entry name" value="MR_MLE"/>
    <property type="match status" value="1"/>
</dbReference>
<dbReference type="OrthoDB" id="5290054at2"/>
<reference evidence="3 4" key="1">
    <citation type="submission" date="2014-01" db="EMBL/GenBank/DDBJ databases">
        <title>Genome sequence determination for a cystic fibrosis isolate, Inquilinus limosus.</title>
        <authorList>
            <person name="Pino M."/>
            <person name="Di Conza J."/>
            <person name="Gutkind G."/>
        </authorList>
    </citation>
    <scope>NUCLEOTIDE SEQUENCE [LARGE SCALE GENOMIC DNA]</scope>
    <source>
        <strain evidence="3 4">MP06</strain>
    </source>
</reference>
<dbReference type="Pfam" id="PF02746">
    <property type="entry name" value="MR_MLE_N"/>
    <property type="match status" value="1"/>
</dbReference>
<dbReference type="GO" id="GO:0016829">
    <property type="term" value="F:lyase activity"/>
    <property type="evidence" value="ECO:0007669"/>
    <property type="project" value="UniProtKB-KW"/>
</dbReference>
<dbReference type="InterPro" id="IPR013341">
    <property type="entry name" value="Mandelate_racemase_N_dom"/>
</dbReference>
<dbReference type="InterPro" id="IPR018110">
    <property type="entry name" value="Mandel_Rmase/mucon_lact_enz_CS"/>
</dbReference>
<dbReference type="RefSeq" id="WP_034834463.1">
    <property type="nucleotide sequence ID" value="NZ_JANX01000077.1"/>
</dbReference>
<feature type="non-terminal residue" evidence="3">
    <location>
        <position position="384"/>
    </location>
</feature>
<dbReference type="Proteomes" id="UP000029995">
    <property type="component" value="Unassembled WGS sequence"/>
</dbReference>
<dbReference type="GO" id="GO:0000287">
    <property type="term" value="F:magnesium ion binding"/>
    <property type="evidence" value="ECO:0007669"/>
    <property type="project" value="UniProtKB-ARBA"/>
</dbReference>
<dbReference type="SUPFAM" id="SSF51604">
    <property type="entry name" value="Enolase C-terminal domain-like"/>
    <property type="match status" value="1"/>
</dbReference>
<dbReference type="InterPro" id="IPR036849">
    <property type="entry name" value="Enolase-like_C_sf"/>
</dbReference>
<evidence type="ECO:0000313" key="3">
    <source>
        <dbReference type="EMBL" id="KGM34653.1"/>
    </source>
</evidence>
<dbReference type="Gene3D" id="3.30.390.10">
    <property type="entry name" value="Enolase-like, N-terminal domain"/>
    <property type="match status" value="1"/>
</dbReference>
<feature type="domain" description="Mandelate racemase/muconate lactonizing enzyme C-terminal" evidence="2">
    <location>
        <begin position="139"/>
        <end position="245"/>
    </location>
</feature>
<gene>
    <name evidence="3" type="ORF">P409_08945</name>
</gene>
<dbReference type="SFLD" id="SFLDS00001">
    <property type="entry name" value="Enolase"/>
    <property type="match status" value="1"/>
</dbReference>
<dbReference type="InterPro" id="IPR034593">
    <property type="entry name" value="DgoD-like"/>
</dbReference>
<keyword evidence="1" id="KW-0456">Lyase</keyword>